<dbReference type="STRING" id="1220924.W2RMQ3"/>
<feature type="domain" description="Large ribosomal subunit protein eL14" evidence="4">
    <location>
        <begin position="57"/>
        <end position="131"/>
    </location>
</feature>
<dbReference type="CDD" id="cd23702">
    <property type="entry name" value="eL14"/>
    <property type="match status" value="1"/>
</dbReference>
<dbReference type="FunCoup" id="W2RMQ3">
    <property type="interactions" value="1052"/>
</dbReference>
<dbReference type="GO" id="GO:0003723">
    <property type="term" value="F:RNA binding"/>
    <property type="evidence" value="ECO:0007669"/>
    <property type="project" value="InterPro"/>
</dbReference>
<sequence>MSIEITEAGWRLIQAGRVVLIRAEGHPGKFGCITAIIDQNRVLVDGPSAKPELALARQPVHVNAISLTPIVIEKLPRDAGTGALRKLWEKQEIDQKIEESTFAKKRDQQQRRQNLSDFERFKVMRLKKQARFEIKKTAAKVKAAA</sequence>
<dbReference type="GO" id="GO:0006412">
    <property type="term" value="P:translation"/>
    <property type="evidence" value="ECO:0007669"/>
    <property type="project" value="InterPro"/>
</dbReference>
<gene>
    <name evidence="5" type="ORF">HMPREF1541_07375</name>
</gene>
<dbReference type="VEuPathDB" id="FungiDB:HMPREF1541_07375"/>
<dbReference type="InterPro" id="IPR014722">
    <property type="entry name" value="Rib_uL2_dom2"/>
</dbReference>
<dbReference type="GeneID" id="19974714"/>
<evidence type="ECO:0000313" key="6">
    <source>
        <dbReference type="Proteomes" id="UP000030752"/>
    </source>
</evidence>
<dbReference type="SUPFAM" id="SSF50104">
    <property type="entry name" value="Translation proteins SH3-like domain"/>
    <property type="match status" value="1"/>
</dbReference>
<dbReference type="HOGENOM" id="CLU_082438_3_0_1"/>
<dbReference type="eggNOG" id="KOG3421">
    <property type="taxonomic scope" value="Eukaryota"/>
</dbReference>
<dbReference type="Pfam" id="PF01929">
    <property type="entry name" value="Ribosomal_L14e"/>
    <property type="match status" value="1"/>
</dbReference>
<dbReference type="Gene3D" id="6.10.250.2270">
    <property type="match status" value="1"/>
</dbReference>
<dbReference type="GO" id="GO:0022625">
    <property type="term" value="C:cytosolic large ribosomal subunit"/>
    <property type="evidence" value="ECO:0007669"/>
    <property type="project" value="TreeGrafter"/>
</dbReference>
<evidence type="ECO:0000256" key="3">
    <source>
        <dbReference type="ARBA" id="ARBA00023274"/>
    </source>
</evidence>
<dbReference type="PANTHER" id="PTHR11127">
    <property type="entry name" value="60S RIBOSOMAL PROTEIN L14"/>
    <property type="match status" value="1"/>
</dbReference>
<keyword evidence="6" id="KW-1185">Reference proteome</keyword>
<keyword evidence="3" id="KW-0687">Ribonucleoprotein</keyword>
<dbReference type="InParanoid" id="W2RMQ3"/>
<protein>
    <recommendedName>
        <fullName evidence="4">Large ribosomal subunit protein eL14 domain-containing protein</fullName>
    </recommendedName>
</protein>
<comment type="similarity">
    <text evidence="1">Belongs to the eukaryotic ribosomal protein eL14 family.</text>
</comment>
<dbReference type="Proteomes" id="UP000030752">
    <property type="component" value="Unassembled WGS sequence"/>
</dbReference>
<evidence type="ECO:0000256" key="1">
    <source>
        <dbReference type="ARBA" id="ARBA00006592"/>
    </source>
</evidence>
<dbReference type="GO" id="GO:0003735">
    <property type="term" value="F:structural constituent of ribosome"/>
    <property type="evidence" value="ECO:0007669"/>
    <property type="project" value="InterPro"/>
</dbReference>
<name>W2RMQ3_CYPE1</name>
<reference evidence="5 6" key="1">
    <citation type="submission" date="2013-03" db="EMBL/GenBank/DDBJ databases">
        <title>The Genome Sequence of Phialophora europaea CBS 101466.</title>
        <authorList>
            <consortium name="The Broad Institute Genomics Platform"/>
            <person name="Cuomo C."/>
            <person name="de Hoog S."/>
            <person name="Gorbushina A."/>
            <person name="Walker B."/>
            <person name="Young S.K."/>
            <person name="Zeng Q."/>
            <person name="Gargeya S."/>
            <person name="Fitzgerald M."/>
            <person name="Haas B."/>
            <person name="Abouelleil A."/>
            <person name="Allen A.W."/>
            <person name="Alvarado L."/>
            <person name="Arachchi H.M."/>
            <person name="Berlin A.M."/>
            <person name="Chapman S.B."/>
            <person name="Gainer-Dewar J."/>
            <person name="Goldberg J."/>
            <person name="Griggs A."/>
            <person name="Gujja S."/>
            <person name="Hansen M."/>
            <person name="Howarth C."/>
            <person name="Imamovic A."/>
            <person name="Ireland A."/>
            <person name="Larimer J."/>
            <person name="McCowan C."/>
            <person name="Murphy C."/>
            <person name="Pearson M."/>
            <person name="Poon T.W."/>
            <person name="Priest M."/>
            <person name="Roberts A."/>
            <person name="Saif S."/>
            <person name="Shea T."/>
            <person name="Sisk P."/>
            <person name="Sykes S."/>
            <person name="Wortman J."/>
            <person name="Nusbaum C."/>
            <person name="Birren B."/>
        </authorList>
    </citation>
    <scope>NUCLEOTIDE SEQUENCE [LARGE SCALE GENOMIC DNA]</scope>
    <source>
        <strain evidence="5 6">CBS 101466</strain>
    </source>
</reference>
<dbReference type="InterPro" id="IPR039660">
    <property type="entry name" value="Ribosomal_eL14"/>
</dbReference>
<organism evidence="5 6">
    <name type="scientific">Cyphellophora europaea (strain CBS 101466)</name>
    <name type="common">Phialophora europaea</name>
    <dbReference type="NCBI Taxonomy" id="1220924"/>
    <lineage>
        <taxon>Eukaryota</taxon>
        <taxon>Fungi</taxon>
        <taxon>Dikarya</taxon>
        <taxon>Ascomycota</taxon>
        <taxon>Pezizomycotina</taxon>
        <taxon>Eurotiomycetes</taxon>
        <taxon>Chaetothyriomycetidae</taxon>
        <taxon>Chaetothyriales</taxon>
        <taxon>Cyphellophoraceae</taxon>
        <taxon>Cyphellophora</taxon>
    </lineage>
</organism>
<evidence type="ECO:0000256" key="2">
    <source>
        <dbReference type="ARBA" id="ARBA00022980"/>
    </source>
</evidence>
<dbReference type="EMBL" id="KB822723">
    <property type="protein sequence ID" value="ETN37752.1"/>
    <property type="molecule type" value="Genomic_DNA"/>
</dbReference>
<accession>W2RMQ3</accession>
<evidence type="ECO:0000259" key="4">
    <source>
        <dbReference type="Pfam" id="PF01929"/>
    </source>
</evidence>
<evidence type="ECO:0000313" key="5">
    <source>
        <dbReference type="EMBL" id="ETN37752.1"/>
    </source>
</evidence>
<dbReference type="Gene3D" id="2.30.30.30">
    <property type="match status" value="1"/>
</dbReference>
<dbReference type="PANTHER" id="PTHR11127:SF2">
    <property type="entry name" value="LARGE RIBOSOMAL SUBUNIT PROTEIN EL14"/>
    <property type="match status" value="1"/>
</dbReference>
<dbReference type="RefSeq" id="XP_008719921.1">
    <property type="nucleotide sequence ID" value="XM_008721699.1"/>
</dbReference>
<dbReference type="InterPro" id="IPR002784">
    <property type="entry name" value="Ribosomal_eL14_dom"/>
</dbReference>
<dbReference type="InterPro" id="IPR008991">
    <property type="entry name" value="Translation_prot_SH3-like_sf"/>
</dbReference>
<dbReference type="AlphaFoldDB" id="W2RMQ3"/>
<proteinExistence type="inferred from homology"/>
<keyword evidence="2" id="KW-0689">Ribosomal protein</keyword>
<dbReference type="GO" id="GO:0030684">
    <property type="term" value="C:preribosome"/>
    <property type="evidence" value="ECO:0007669"/>
    <property type="project" value="EnsemblFungi"/>
</dbReference>
<dbReference type="GO" id="GO:0042273">
    <property type="term" value="P:ribosomal large subunit biogenesis"/>
    <property type="evidence" value="ECO:0007669"/>
    <property type="project" value="TreeGrafter"/>
</dbReference>
<dbReference type="OrthoDB" id="1875589at2759"/>